<reference evidence="1 2" key="1">
    <citation type="journal article" date="2015" name="Genome Biol. Evol.">
        <title>The genome of winter moth (Operophtera brumata) provides a genomic perspective on sexual dimorphism and phenology.</title>
        <authorList>
            <person name="Derks M.F."/>
            <person name="Smit S."/>
            <person name="Salis L."/>
            <person name="Schijlen E."/>
            <person name="Bossers A."/>
            <person name="Mateman C."/>
            <person name="Pijl A.S."/>
            <person name="de Ridder D."/>
            <person name="Groenen M.A."/>
            <person name="Visser M.E."/>
            <person name="Megens H.J."/>
        </authorList>
    </citation>
    <scope>NUCLEOTIDE SEQUENCE [LARGE SCALE GENOMIC DNA]</scope>
    <source>
        <strain evidence="1">WM2013NL</strain>
        <tissue evidence="1">Head and thorax</tissue>
    </source>
</reference>
<sequence length="229" mass="25734">MSYSGKVDADFSHYLESAVNLDALDRLTEDLGEELKDSQQVMDQIKGMIDSLPKNAQDLKPGPNYSGFRHEDLSNFLNDSPPKLLMPDMVENTCEVDVDSVIAMLKSYTVDIKKNLVLSETKTKVGVNKVLEDLEQYASGLDVLCKRLNNLKLNKKDQSSRNPELEAKLSLLCDDVNMFTEMVQATTTLSEANKIWTPTQQHDTVNYDQIITKLLSSINEVSCLLHCKN</sequence>
<protein>
    <submittedName>
        <fullName evidence="1">PaREP15, putative coiled-coil protein</fullName>
    </submittedName>
</protein>
<dbReference type="EMBL" id="JTDY01003564">
    <property type="protein sequence ID" value="KOB69336.1"/>
    <property type="molecule type" value="Genomic_DNA"/>
</dbReference>
<proteinExistence type="predicted"/>
<evidence type="ECO:0000313" key="2">
    <source>
        <dbReference type="Proteomes" id="UP000037510"/>
    </source>
</evidence>
<dbReference type="AlphaFoldDB" id="A0A0L7L1Z3"/>
<accession>A0A0L7L1Z3</accession>
<comment type="caution">
    <text evidence="1">The sequence shown here is derived from an EMBL/GenBank/DDBJ whole genome shotgun (WGS) entry which is preliminary data.</text>
</comment>
<dbReference type="Proteomes" id="UP000037510">
    <property type="component" value="Unassembled WGS sequence"/>
</dbReference>
<name>A0A0L7L1Z3_OPEBR</name>
<gene>
    <name evidence="1" type="ORF">OBRU01_17359</name>
</gene>
<evidence type="ECO:0000313" key="1">
    <source>
        <dbReference type="EMBL" id="KOB69336.1"/>
    </source>
</evidence>
<organism evidence="1 2">
    <name type="scientific">Operophtera brumata</name>
    <name type="common">Winter moth</name>
    <name type="synonym">Phalaena brumata</name>
    <dbReference type="NCBI Taxonomy" id="104452"/>
    <lineage>
        <taxon>Eukaryota</taxon>
        <taxon>Metazoa</taxon>
        <taxon>Ecdysozoa</taxon>
        <taxon>Arthropoda</taxon>
        <taxon>Hexapoda</taxon>
        <taxon>Insecta</taxon>
        <taxon>Pterygota</taxon>
        <taxon>Neoptera</taxon>
        <taxon>Endopterygota</taxon>
        <taxon>Lepidoptera</taxon>
        <taxon>Glossata</taxon>
        <taxon>Ditrysia</taxon>
        <taxon>Geometroidea</taxon>
        <taxon>Geometridae</taxon>
        <taxon>Larentiinae</taxon>
        <taxon>Operophtera</taxon>
    </lineage>
</organism>
<keyword evidence="2" id="KW-1185">Reference proteome</keyword>